<dbReference type="GO" id="GO:0016618">
    <property type="term" value="F:hydroxypyruvate reductase [NAD(P)H] activity"/>
    <property type="evidence" value="ECO:0007669"/>
    <property type="project" value="TreeGrafter"/>
</dbReference>
<proteinExistence type="inferred from homology"/>
<protein>
    <recommendedName>
        <fullName evidence="8">D-isomer specific 2-hydroxyacid dehydrogenase NAD-binding domain-containing protein</fullName>
    </recommendedName>
</protein>
<dbReference type="InterPro" id="IPR036291">
    <property type="entry name" value="NAD(P)-bd_dom_sf"/>
</dbReference>
<evidence type="ECO:0000256" key="2">
    <source>
        <dbReference type="ARBA" id="ARBA00023002"/>
    </source>
</evidence>
<dbReference type="GO" id="GO:0051287">
    <property type="term" value="F:NAD binding"/>
    <property type="evidence" value="ECO:0007669"/>
    <property type="project" value="InterPro"/>
</dbReference>
<feature type="domain" description="D-isomer specific 2-hydroxyacid dehydrogenase NAD-binding" evidence="5">
    <location>
        <begin position="101"/>
        <end position="226"/>
    </location>
</feature>
<evidence type="ECO:0000256" key="3">
    <source>
        <dbReference type="RuleBase" id="RU003719"/>
    </source>
</evidence>
<comment type="similarity">
    <text evidence="1 3">Belongs to the D-isomer specific 2-hydroxyacid dehydrogenase family.</text>
</comment>
<dbReference type="GO" id="GO:0005829">
    <property type="term" value="C:cytosol"/>
    <property type="evidence" value="ECO:0007669"/>
    <property type="project" value="TreeGrafter"/>
</dbReference>
<dbReference type="PANTHER" id="PTHR10996:SF257">
    <property type="entry name" value="GLYOXYLATE REDUCTASE 1"/>
    <property type="match status" value="1"/>
</dbReference>
<evidence type="ECO:0000256" key="1">
    <source>
        <dbReference type="ARBA" id="ARBA00005854"/>
    </source>
</evidence>
<dbReference type="OrthoDB" id="9991913at2759"/>
<evidence type="ECO:0000259" key="5">
    <source>
        <dbReference type="Pfam" id="PF02826"/>
    </source>
</evidence>
<dbReference type="SUPFAM" id="SSF52283">
    <property type="entry name" value="Formate/glycerate dehydrogenase catalytic domain-like"/>
    <property type="match status" value="1"/>
</dbReference>
<dbReference type="Pfam" id="PF00389">
    <property type="entry name" value="2-Hacid_dh"/>
    <property type="match status" value="1"/>
</dbReference>
<name>A0A1R3RE84_ASPC5</name>
<dbReference type="SUPFAM" id="SSF51735">
    <property type="entry name" value="NAD(P)-binding Rossmann-fold domains"/>
    <property type="match status" value="1"/>
</dbReference>
<dbReference type="GO" id="GO:0030267">
    <property type="term" value="F:glyoxylate reductase (NADPH) activity"/>
    <property type="evidence" value="ECO:0007669"/>
    <property type="project" value="TreeGrafter"/>
</dbReference>
<dbReference type="PANTHER" id="PTHR10996">
    <property type="entry name" value="2-HYDROXYACID DEHYDROGENASE-RELATED"/>
    <property type="match status" value="1"/>
</dbReference>
<dbReference type="InterPro" id="IPR050223">
    <property type="entry name" value="D-isomer_2-hydroxyacid_DH"/>
</dbReference>
<gene>
    <name evidence="6" type="ORF">ASPCADRAFT_517618</name>
</gene>
<dbReference type="STRING" id="602072.A0A1R3RE84"/>
<accession>A0A1R3RE84</accession>
<keyword evidence="7" id="KW-1185">Reference proteome</keyword>
<evidence type="ECO:0008006" key="8">
    <source>
        <dbReference type="Google" id="ProtNLM"/>
    </source>
</evidence>
<dbReference type="Gene3D" id="3.40.50.720">
    <property type="entry name" value="NAD(P)-binding Rossmann-like Domain"/>
    <property type="match status" value="4"/>
</dbReference>
<evidence type="ECO:0000313" key="6">
    <source>
        <dbReference type="EMBL" id="OOF92793.1"/>
    </source>
</evidence>
<dbReference type="InterPro" id="IPR029753">
    <property type="entry name" value="D-isomer_DH_CS"/>
</dbReference>
<organism evidence="6 7">
    <name type="scientific">Aspergillus carbonarius (strain ITEM 5010)</name>
    <dbReference type="NCBI Taxonomy" id="602072"/>
    <lineage>
        <taxon>Eukaryota</taxon>
        <taxon>Fungi</taxon>
        <taxon>Dikarya</taxon>
        <taxon>Ascomycota</taxon>
        <taxon>Pezizomycotina</taxon>
        <taxon>Eurotiomycetes</taxon>
        <taxon>Eurotiomycetidae</taxon>
        <taxon>Eurotiales</taxon>
        <taxon>Aspergillaceae</taxon>
        <taxon>Aspergillus</taxon>
        <taxon>Aspergillus subgen. Circumdati</taxon>
    </lineage>
</organism>
<evidence type="ECO:0000259" key="4">
    <source>
        <dbReference type="Pfam" id="PF00389"/>
    </source>
</evidence>
<dbReference type="CDD" id="cd12168">
    <property type="entry name" value="Mand_dh_like"/>
    <property type="match status" value="1"/>
</dbReference>
<dbReference type="EMBL" id="KV907506">
    <property type="protein sequence ID" value="OOF92793.1"/>
    <property type="molecule type" value="Genomic_DNA"/>
</dbReference>
<dbReference type="PROSITE" id="PS00671">
    <property type="entry name" value="D_2_HYDROXYACID_DH_3"/>
    <property type="match status" value="1"/>
</dbReference>
<dbReference type="OMA" id="GRFGFNM"/>
<reference evidence="7" key="1">
    <citation type="journal article" date="2017" name="Genome Biol.">
        <title>Comparative genomics reveals high biological diversity and specific adaptations in the industrially and medically important fungal genus Aspergillus.</title>
        <authorList>
            <person name="de Vries R.P."/>
            <person name="Riley R."/>
            <person name="Wiebenga A."/>
            <person name="Aguilar-Osorio G."/>
            <person name="Amillis S."/>
            <person name="Uchima C.A."/>
            <person name="Anderluh G."/>
            <person name="Asadollahi M."/>
            <person name="Askin M."/>
            <person name="Barry K."/>
            <person name="Battaglia E."/>
            <person name="Bayram O."/>
            <person name="Benocci T."/>
            <person name="Braus-Stromeyer S.A."/>
            <person name="Caldana C."/>
            <person name="Canovas D."/>
            <person name="Cerqueira G.C."/>
            <person name="Chen F."/>
            <person name="Chen W."/>
            <person name="Choi C."/>
            <person name="Clum A."/>
            <person name="Dos Santos R.A."/>
            <person name="Damasio A.R."/>
            <person name="Diallinas G."/>
            <person name="Emri T."/>
            <person name="Fekete E."/>
            <person name="Flipphi M."/>
            <person name="Freyberg S."/>
            <person name="Gallo A."/>
            <person name="Gournas C."/>
            <person name="Habgood R."/>
            <person name="Hainaut M."/>
            <person name="Harispe M.L."/>
            <person name="Henrissat B."/>
            <person name="Hilden K.S."/>
            <person name="Hope R."/>
            <person name="Hossain A."/>
            <person name="Karabika E."/>
            <person name="Karaffa L."/>
            <person name="Karanyi Z."/>
            <person name="Krasevec N."/>
            <person name="Kuo A."/>
            <person name="Kusch H."/>
            <person name="LaButti K."/>
            <person name="Lagendijk E.L."/>
            <person name="Lapidus A."/>
            <person name="Levasseur A."/>
            <person name="Lindquist E."/>
            <person name="Lipzen A."/>
            <person name="Logrieco A.F."/>
            <person name="MacCabe A."/>
            <person name="Maekelae M.R."/>
            <person name="Malavazi I."/>
            <person name="Melin P."/>
            <person name="Meyer V."/>
            <person name="Mielnichuk N."/>
            <person name="Miskei M."/>
            <person name="Molnar A.P."/>
            <person name="Mule G."/>
            <person name="Ngan C.Y."/>
            <person name="Orejas M."/>
            <person name="Orosz E."/>
            <person name="Ouedraogo J.P."/>
            <person name="Overkamp K.M."/>
            <person name="Park H.-S."/>
            <person name="Perrone G."/>
            <person name="Piumi F."/>
            <person name="Punt P.J."/>
            <person name="Ram A.F."/>
            <person name="Ramon A."/>
            <person name="Rauscher S."/>
            <person name="Record E."/>
            <person name="Riano-Pachon D.M."/>
            <person name="Robert V."/>
            <person name="Roehrig J."/>
            <person name="Ruller R."/>
            <person name="Salamov A."/>
            <person name="Salih N.S."/>
            <person name="Samson R.A."/>
            <person name="Sandor E."/>
            <person name="Sanguinetti M."/>
            <person name="Schuetze T."/>
            <person name="Sepcic K."/>
            <person name="Shelest E."/>
            <person name="Sherlock G."/>
            <person name="Sophianopoulou V."/>
            <person name="Squina F.M."/>
            <person name="Sun H."/>
            <person name="Susca A."/>
            <person name="Todd R.B."/>
            <person name="Tsang A."/>
            <person name="Unkles S.E."/>
            <person name="van de Wiele N."/>
            <person name="van Rossen-Uffink D."/>
            <person name="Oliveira J.V."/>
            <person name="Vesth T.C."/>
            <person name="Visser J."/>
            <person name="Yu J.-H."/>
            <person name="Zhou M."/>
            <person name="Andersen M.R."/>
            <person name="Archer D.B."/>
            <person name="Baker S.E."/>
            <person name="Benoit I."/>
            <person name="Brakhage A.A."/>
            <person name="Braus G.H."/>
            <person name="Fischer R."/>
            <person name="Frisvad J.C."/>
            <person name="Goldman G.H."/>
            <person name="Houbraken J."/>
            <person name="Oakley B."/>
            <person name="Pocsi I."/>
            <person name="Scazzocchio C."/>
            <person name="Seiboth B."/>
            <person name="vanKuyk P.A."/>
            <person name="Wortman J."/>
            <person name="Dyer P.S."/>
            <person name="Grigoriev I.V."/>
        </authorList>
    </citation>
    <scope>NUCLEOTIDE SEQUENCE [LARGE SCALE GENOMIC DNA]</scope>
    <source>
        <strain evidence="7">ITEM 5010</strain>
    </source>
</reference>
<sequence length="263" mass="28628">MAANGPIHAFIIRMGTPPYEPFDADLLSALTPYSRIIVSASAGYNEFDVQWMASQNIWLCNTVDAVAEVTVDMAVFLLLAVLRNTSVAERRVRAPGCISPKKAAIFNLNVFYHNRRQLSPAIEAQYNLTYCDSLYKLLAASDIVSILCPLNEVITGLIGPAKFAAMKDGVFIINTARGAVIDEDALIAALECGKVARAGLDVFSDEPKVNPYFLESDDVVVQPHLGGLTDMAFRRAEKECFENVRALSRDGRPSSPVVDLGGK</sequence>
<evidence type="ECO:0000313" key="7">
    <source>
        <dbReference type="Proteomes" id="UP000188318"/>
    </source>
</evidence>
<feature type="domain" description="D-isomer specific 2-hydroxyacid dehydrogenase catalytic" evidence="4">
    <location>
        <begin position="7"/>
        <end position="257"/>
    </location>
</feature>
<dbReference type="VEuPathDB" id="FungiDB:ASPCADRAFT_517618"/>
<dbReference type="InterPro" id="IPR006139">
    <property type="entry name" value="D-isomer_2_OHA_DH_cat_dom"/>
</dbReference>
<keyword evidence="2 3" id="KW-0560">Oxidoreductase</keyword>
<dbReference type="AlphaFoldDB" id="A0A1R3RE84"/>
<dbReference type="Proteomes" id="UP000188318">
    <property type="component" value="Unassembled WGS sequence"/>
</dbReference>
<dbReference type="InterPro" id="IPR006140">
    <property type="entry name" value="D-isomer_DH_NAD-bd"/>
</dbReference>
<dbReference type="Pfam" id="PF02826">
    <property type="entry name" value="2-Hacid_dh_C"/>
    <property type="match status" value="1"/>
</dbReference>